<dbReference type="SUPFAM" id="SSF52540">
    <property type="entry name" value="P-loop containing nucleoside triphosphate hydrolases"/>
    <property type="match status" value="1"/>
</dbReference>
<accession>A0ABP8UPA6</accession>
<dbReference type="PROSITE" id="PS50893">
    <property type="entry name" value="ABC_TRANSPORTER_2"/>
    <property type="match status" value="1"/>
</dbReference>
<keyword evidence="4" id="KW-0067">ATP-binding</keyword>
<dbReference type="Gene3D" id="1.20.1560.10">
    <property type="entry name" value="ABC transporter type 1, transmembrane domain"/>
    <property type="match status" value="1"/>
</dbReference>
<proteinExistence type="predicted"/>
<dbReference type="InterPro" id="IPR003593">
    <property type="entry name" value="AAA+_ATPase"/>
</dbReference>
<evidence type="ECO:0000256" key="4">
    <source>
        <dbReference type="ARBA" id="ARBA00022840"/>
    </source>
</evidence>
<evidence type="ECO:0000259" key="9">
    <source>
        <dbReference type="PROSITE" id="PS50893"/>
    </source>
</evidence>
<dbReference type="InterPro" id="IPR027417">
    <property type="entry name" value="P-loop_NTPase"/>
</dbReference>
<dbReference type="InterPro" id="IPR036640">
    <property type="entry name" value="ABC1_TM_sf"/>
</dbReference>
<dbReference type="PANTHER" id="PTHR24221:SF654">
    <property type="entry name" value="ATP-BINDING CASSETTE SUB-FAMILY B MEMBER 6"/>
    <property type="match status" value="1"/>
</dbReference>
<name>A0ABP8UPA6_9ACTN</name>
<keyword evidence="6 8" id="KW-0472">Membrane</keyword>
<feature type="domain" description="ABC transmembrane type-1" evidence="10">
    <location>
        <begin position="23"/>
        <end position="289"/>
    </location>
</feature>
<evidence type="ECO:0000256" key="3">
    <source>
        <dbReference type="ARBA" id="ARBA00022741"/>
    </source>
</evidence>
<evidence type="ECO:0000313" key="11">
    <source>
        <dbReference type="EMBL" id="GAA4636273.1"/>
    </source>
</evidence>
<feature type="compositionally biased region" description="Basic and acidic residues" evidence="7">
    <location>
        <begin position="717"/>
        <end position="739"/>
    </location>
</feature>
<evidence type="ECO:0000259" key="10">
    <source>
        <dbReference type="PROSITE" id="PS50929"/>
    </source>
</evidence>
<feature type="domain" description="ABC transporter" evidence="9">
    <location>
        <begin position="332"/>
        <end position="565"/>
    </location>
</feature>
<dbReference type="SMART" id="SM00382">
    <property type="entry name" value="AAA"/>
    <property type="match status" value="1"/>
</dbReference>
<feature type="compositionally biased region" description="Polar residues" evidence="7">
    <location>
        <begin position="574"/>
        <end position="583"/>
    </location>
</feature>
<dbReference type="InterPro" id="IPR039421">
    <property type="entry name" value="Type_1_exporter"/>
</dbReference>
<dbReference type="PANTHER" id="PTHR24221">
    <property type="entry name" value="ATP-BINDING CASSETTE SUB-FAMILY B"/>
    <property type="match status" value="1"/>
</dbReference>
<feature type="transmembrane region" description="Helical" evidence="8">
    <location>
        <begin position="58"/>
        <end position="78"/>
    </location>
</feature>
<dbReference type="Pfam" id="PF00005">
    <property type="entry name" value="ABC_tran"/>
    <property type="match status" value="1"/>
</dbReference>
<evidence type="ECO:0000256" key="2">
    <source>
        <dbReference type="ARBA" id="ARBA00022692"/>
    </source>
</evidence>
<evidence type="ECO:0000256" key="6">
    <source>
        <dbReference type="ARBA" id="ARBA00023136"/>
    </source>
</evidence>
<keyword evidence="5 8" id="KW-1133">Transmembrane helix</keyword>
<evidence type="ECO:0008006" key="13">
    <source>
        <dbReference type="Google" id="ProtNLM"/>
    </source>
</evidence>
<feature type="compositionally biased region" description="Basic and acidic residues" evidence="7">
    <location>
        <begin position="666"/>
        <end position="689"/>
    </location>
</feature>
<evidence type="ECO:0000256" key="1">
    <source>
        <dbReference type="ARBA" id="ARBA00004651"/>
    </source>
</evidence>
<dbReference type="Gene3D" id="3.40.50.300">
    <property type="entry name" value="P-loop containing nucleotide triphosphate hydrolases"/>
    <property type="match status" value="1"/>
</dbReference>
<feature type="transmembrane region" description="Helical" evidence="8">
    <location>
        <begin position="132"/>
        <end position="153"/>
    </location>
</feature>
<keyword evidence="3" id="KW-0547">Nucleotide-binding</keyword>
<dbReference type="EMBL" id="BAABHK010000017">
    <property type="protein sequence ID" value="GAA4636273.1"/>
    <property type="molecule type" value="Genomic_DNA"/>
</dbReference>
<dbReference type="Proteomes" id="UP001501442">
    <property type="component" value="Unassembled WGS sequence"/>
</dbReference>
<keyword evidence="2 8" id="KW-0812">Transmembrane</keyword>
<feature type="region of interest" description="Disordered" evidence="7">
    <location>
        <begin position="566"/>
        <end position="739"/>
    </location>
</feature>
<dbReference type="SUPFAM" id="SSF90123">
    <property type="entry name" value="ABC transporter transmembrane region"/>
    <property type="match status" value="1"/>
</dbReference>
<evidence type="ECO:0000313" key="12">
    <source>
        <dbReference type="Proteomes" id="UP001501442"/>
    </source>
</evidence>
<reference evidence="12" key="1">
    <citation type="journal article" date="2019" name="Int. J. Syst. Evol. Microbiol.">
        <title>The Global Catalogue of Microorganisms (GCM) 10K type strain sequencing project: providing services to taxonomists for standard genome sequencing and annotation.</title>
        <authorList>
            <consortium name="The Broad Institute Genomics Platform"/>
            <consortium name="The Broad Institute Genome Sequencing Center for Infectious Disease"/>
            <person name="Wu L."/>
            <person name="Ma J."/>
        </authorList>
    </citation>
    <scope>NUCLEOTIDE SEQUENCE [LARGE SCALE GENOMIC DNA]</scope>
    <source>
        <strain evidence="12">JCM 17939</strain>
    </source>
</reference>
<sequence>MARQRVRSWQVLLAAVRRHPRETALLAVWSAVEAAPVLVFGRAVAGATDAFLAHRTGVGLTWLAALAAAAAVGAVGGARAYRPLAGIVEPLRDALVRQVVRSAVREAVRTGRPDDAAVARLTQHVEIVRDTFAGLLVVVRGFVFTLVSALIGLTALMPVTLVLVVPPVAAGLGLFLCMVSRAVARQRELILAEERIARSSTALVAGLRDVVACGAEDSMAAETGRLIDAQAAAARSVARLAAGRTIALAVGGRVPLLAIVAAAPWLLRHGATPGAVLGALTYVLQGLTPALHTAIRGLGGSGLRLAVTLDRLMEAGDVPPVPRPGAPGGGDLRLSGVTFAYGPAADPVIEDLSLSVLDGDHLAIVGPSGIGKSTLSLLIAGLLTPARGTVRLGGTPATEVTPDARTLIPQEAYVFGGTLRENLCYLRPDAWDGGTGPGDRTLDAAAEAVGLTPVVERLGGYDAILDPAALSAGERQLVALTRAYLSPARLVVLDEATCHLDAAAEERAEQAFAARSGSLIVIAHRMTSARRARRVLLLDGTRAWLGGHEDLLVRCAPYRDLDGHWTAGTDSRPADTTAQSADQPTPAGADQPTLPRADRHPADQPTRADADRHPADRPTRAGADQPPPAGADPHPADQQTRANADRHPAERPSPAGVDGSPVGEWARGDAEGRPLRDRTPAGRRVDPERTPAGGSEPTRVVGDANGVDPVTCADLPDDPRHVVADGTDREEQMVRDLGG</sequence>
<dbReference type="InterPro" id="IPR011527">
    <property type="entry name" value="ABC1_TM_dom"/>
</dbReference>
<gene>
    <name evidence="11" type="ORF">GCM10023196_085370</name>
</gene>
<feature type="transmembrane region" description="Helical" evidence="8">
    <location>
        <begin position="159"/>
        <end position="179"/>
    </location>
</feature>
<dbReference type="InterPro" id="IPR003439">
    <property type="entry name" value="ABC_transporter-like_ATP-bd"/>
</dbReference>
<feature type="transmembrane region" description="Helical" evidence="8">
    <location>
        <begin position="245"/>
        <end position="267"/>
    </location>
</feature>
<dbReference type="PROSITE" id="PS50929">
    <property type="entry name" value="ABC_TM1F"/>
    <property type="match status" value="1"/>
</dbReference>
<feature type="compositionally biased region" description="Basic and acidic residues" evidence="7">
    <location>
        <begin position="596"/>
        <end position="619"/>
    </location>
</feature>
<dbReference type="CDD" id="cd03228">
    <property type="entry name" value="ABCC_MRP_Like"/>
    <property type="match status" value="1"/>
</dbReference>
<evidence type="ECO:0000256" key="7">
    <source>
        <dbReference type="SAM" id="MobiDB-lite"/>
    </source>
</evidence>
<keyword evidence="12" id="KW-1185">Reference proteome</keyword>
<organism evidence="11 12">
    <name type="scientific">Actinoallomurus vinaceus</name>
    <dbReference type="NCBI Taxonomy" id="1080074"/>
    <lineage>
        <taxon>Bacteria</taxon>
        <taxon>Bacillati</taxon>
        <taxon>Actinomycetota</taxon>
        <taxon>Actinomycetes</taxon>
        <taxon>Streptosporangiales</taxon>
        <taxon>Thermomonosporaceae</taxon>
        <taxon>Actinoallomurus</taxon>
    </lineage>
</organism>
<protein>
    <recommendedName>
        <fullName evidence="13">ABC transporter ATP-binding protein</fullName>
    </recommendedName>
</protein>
<comment type="caution">
    <text evidence="11">The sequence shown here is derived from an EMBL/GenBank/DDBJ whole genome shotgun (WGS) entry which is preliminary data.</text>
</comment>
<evidence type="ECO:0000256" key="8">
    <source>
        <dbReference type="SAM" id="Phobius"/>
    </source>
</evidence>
<comment type="subcellular location">
    <subcellularLocation>
        <location evidence="1">Cell membrane</location>
        <topology evidence="1">Multi-pass membrane protein</topology>
    </subcellularLocation>
</comment>
<evidence type="ECO:0000256" key="5">
    <source>
        <dbReference type="ARBA" id="ARBA00022989"/>
    </source>
</evidence>